<dbReference type="OrthoDB" id="1375959at2"/>
<accession>A0A6I4IFG3</accession>
<sequence length="88" mass="10283">MKTLVLFNRLCVRTFCILVATCTNDLVIHAKQVNYFEMFLLSFVVECKRSIQVSTSYHTMLQKLSKTNTSFDWLKWNKFSNPLTPNNA</sequence>
<dbReference type="EMBL" id="WQLW01000002">
    <property type="protein sequence ID" value="MVO08483.1"/>
    <property type="molecule type" value="Genomic_DNA"/>
</dbReference>
<dbReference type="AlphaFoldDB" id="A0A6I4IFG3"/>
<evidence type="ECO:0000313" key="2">
    <source>
        <dbReference type="Proteomes" id="UP000431264"/>
    </source>
</evidence>
<keyword evidence="2" id="KW-1185">Reference proteome</keyword>
<gene>
    <name evidence="1" type="ORF">GOQ30_04810</name>
</gene>
<dbReference type="Proteomes" id="UP000431264">
    <property type="component" value="Unassembled WGS sequence"/>
</dbReference>
<evidence type="ECO:0000313" key="1">
    <source>
        <dbReference type="EMBL" id="MVO08483.1"/>
    </source>
</evidence>
<comment type="caution">
    <text evidence="1">The sequence shown here is derived from an EMBL/GenBank/DDBJ whole genome shotgun (WGS) entry which is preliminary data.</text>
</comment>
<organism evidence="1 2">
    <name type="scientific">Flavobacterium profundi</name>
    <dbReference type="NCBI Taxonomy" id="1774945"/>
    <lineage>
        <taxon>Bacteria</taxon>
        <taxon>Pseudomonadati</taxon>
        <taxon>Bacteroidota</taxon>
        <taxon>Flavobacteriia</taxon>
        <taxon>Flavobacteriales</taxon>
        <taxon>Flavobacteriaceae</taxon>
        <taxon>Flavobacterium</taxon>
    </lineage>
</organism>
<reference evidence="2" key="1">
    <citation type="submission" date="2019-05" db="EMBL/GenBank/DDBJ databases">
        <title>Flavobacterium profundi sp. nov., isolated from a deep-sea seamount.</title>
        <authorList>
            <person name="Zhang D.-C."/>
        </authorList>
    </citation>
    <scope>NUCLEOTIDE SEQUENCE [LARGE SCALE GENOMIC DNA]</scope>
    <source>
        <strain evidence="2">TP390</strain>
    </source>
</reference>
<protein>
    <submittedName>
        <fullName evidence="1">Uncharacterized protein</fullName>
    </submittedName>
</protein>
<proteinExistence type="predicted"/>
<dbReference type="RefSeq" id="WP_140996872.1">
    <property type="nucleotide sequence ID" value="NZ_VDCZ01000002.1"/>
</dbReference>
<name>A0A6I4IFG3_9FLAO</name>